<dbReference type="AlphaFoldDB" id="A0A9W4HEL0"/>
<keyword evidence="2" id="KW-1185">Reference proteome</keyword>
<evidence type="ECO:0008006" key="3">
    <source>
        <dbReference type="Google" id="ProtNLM"/>
    </source>
</evidence>
<gene>
    <name evidence="1" type="ORF">POLS_LOCUS1527</name>
</gene>
<evidence type="ECO:0000313" key="2">
    <source>
        <dbReference type="Proteomes" id="UP001153618"/>
    </source>
</evidence>
<comment type="caution">
    <text evidence="1">The sequence shown here is derived from an EMBL/GenBank/DDBJ whole genome shotgun (WGS) entry which is preliminary data.</text>
</comment>
<organism evidence="1 2">
    <name type="scientific">Penicillium olsonii</name>
    <dbReference type="NCBI Taxonomy" id="99116"/>
    <lineage>
        <taxon>Eukaryota</taxon>
        <taxon>Fungi</taxon>
        <taxon>Dikarya</taxon>
        <taxon>Ascomycota</taxon>
        <taxon>Pezizomycotina</taxon>
        <taxon>Eurotiomycetes</taxon>
        <taxon>Eurotiomycetidae</taxon>
        <taxon>Eurotiales</taxon>
        <taxon>Aspergillaceae</taxon>
        <taxon>Penicillium</taxon>
    </lineage>
</organism>
<dbReference type="EMBL" id="CAJVOS010000011">
    <property type="protein sequence ID" value="CAG7989033.1"/>
    <property type="molecule type" value="Genomic_DNA"/>
</dbReference>
<reference evidence="1" key="1">
    <citation type="submission" date="2021-07" db="EMBL/GenBank/DDBJ databases">
        <authorList>
            <person name="Branca A.L. A."/>
        </authorList>
    </citation>
    <scope>NUCLEOTIDE SEQUENCE</scope>
</reference>
<dbReference type="Proteomes" id="UP001153618">
    <property type="component" value="Unassembled WGS sequence"/>
</dbReference>
<sequence length="265" mass="30458">MVVRIACPELASEGDMVLKLFDRRFAAQLRKDEKLRPWTSGIEKEYHQFVVDGGASHFITEINNNGEVAQQGETWNSSQDEAYLHDHLSDLYETEVRVYEASKDMQGTDIPQVIAHVKLPVSSLVEIKPDSRYVDVCGILLQYIEGFPLTELAPHTPRDCWQSICEEAIQILDRMGDRGILNEDVRTRSFIVKNDVLAQSGFKVVMIDFALCNFREDYADEVEWTEEKAIQDEEGAVGLIMQDRLKGGFVYRRSNRYKKPAHYYE</sequence>
<protein>
    <recommendedName>
        <fullName evidence="3">Protein kinase domain-containing protein</fullName>
    </recommendedName>
</protein>
<dbReference type="OrthoDB" id="5134445at2759"/>
<accession>A0A9W4HEL0</accession>
<name>A0A9W4HEL0_PENOL</name>
<evidence type="ECO:0000313" key="1">
    <source>
        <dbReference type="EMBL" id="CAG7989033.1"/>
    </source>
</evidence>
<proteinExistence type="predicted"/>